<dbReference type="RefSeq" id="WP_321535464.1">
    <property type="nucleotide sequence ID" value="NZ_JARGDL010000005.1"/>
</dbReference>
<dbReference type="AlphaFoldDB" id="A0AAE3TBU5"/>
<name>A0AAE3TBU5_9BACT</name>
<feature type="domain" description="ChrR-like cupin" evidence="1">
    <location>
        <begin position="26"/>
        <end position="133"/>
    </location>
</feature>
<dbReference type="InterPro" id="IPR025979">
    <property type="entry name" value="ChrR-like_cupin_dom"/>
</dbReference>
<dbReference type="Pfam" id="PF12973">
    <property type="entry name" value="Cupin_7"/>
    <property type="match status" value="1"/>
</dbReference>
<protein>
    <submittedName>
        <fullName evidence="2">Cupin domain-containing protein</fullName>
    </submittedName>
</protein>
<dbReference type="Gene3D" id="2.60.120.10">
    <property type="entry name" value="Jelly Rolls"/>
    <property type="match status" value="1"/>
</dbReference>
<dbReference type="InterPro" id="IPR014710">
    <property type="entry name" value="RmlC-like_jellyroll"/>
</dbReference>
<dbReference type="Proteomes" id="UP001221302">
    <property type="component" value="Unassembled WGS sequence"/>
</dbReference>
<reference evidence="2" key="1">
    <citation type="submission" date="2023-03" db="EMBL/GenBank/DDBJ databases">
        <title>Stygiobacter electus gen. nov., sp. nov., facultatively anaerobic thermotolerant bacterium of the class Ignavibacteria from a well of Yessentuki mineral water deposit.</title>
        <authorList>
            <person name="Podosokorskaya O.A."/>
            <person name="Elcheninov A.G."/>
            <person name="Petrova N.F."/>
            <person name="Zavarzina D.G."/>
            <person name="Kublanov I.V."/>
            <person name="Merkel A.Y."/>
        </authorList>
    </citation>
    <scope>NUCLEOTIDE SEQUENCE</scope>
    <source>
        <strain evidence="2">09-Me</strain>
    </source>
</reference>
<organism evidence="2 3">
    <name type="scientific">Stygiobacter electus</name>
    <dbReference type="NCBI Taxonomy" id="3032292"/>
    <lineage>
        <taxon>Bacteria</taxon>
        <taxon>Pseudomonadati</taxon>
        <taxon>Ignavibacteriota</taxon>
        <taxon>Ignavibacteria</taxon>
        <taxon>Ignavibacteriales</taxon>
        <taxon>Melioribacteraceae</taxon>
        <taxon>Stygiobacter</taxon>
    </lineage>
</organism>
<proteinExistence type="predicted"/>
<evidence type="ECO:0000313" key="2">
    <source>
        <dbReference type="EMBL" id="MDF1611698.1"/>
    </source>
</evidence>
<dbReference type="CDD" id="cd06989">
    <property type="entry name" value="cupin_DRT102"/>
    <property type="match status" value="1"/>
</dbReference>
<gene>
    <name evidence="2" type="ORF">P0M35_06025</name>
</gene>
<sequence>MKYFLTLLIFYSFNIFPQTQNFTPQIIFPDEIKWKSTGQKDYSVETFSLLGNPNENGIYVQMVKIPPNTKLLPHFHPDNRTVYVIEGEFFYCYENSFDETKEKKISKGSFFTEPANQPHFAFTKENYVILYVNGIGPTKTTFITNK</sequence>
<accession>A0AAE3TBU5</accession>
<comment type="caution">
    <text evidence="2">The sequence shown here is derived from an EMBL/GenBank/DDBJ whole genome shotgun (WGS) entry which is preliminary data.</text>
</comment>
<evidence type="ECO:0000259" key="1">
    <source>
        <dbReference type="Pfam" id="PF12973"/>
    </source>
</evidence>
<dbReference type="SUPFAM" id="SSF51182">
    <property type="entry name" value="RmlC-like cupins"/>
    <property type="match status" value="1"/>
</dbReference>
<keyword evidence="3" id="KW-1185">Reference proteome</keyword>
<dbReference type="EMBL" id="JARGDL010000005">
    <property type="protein sequence ID" value="MDF1611698.1"/>
    <property type="molecule type" value="Genomic_DNA"/>
</dbReference>
<evidence type="ECO:0000313" key="3">
    <source>
        <dbReference type="Proteomes" id="UP001221302"/>
    </source>
</evidence>
<dbReference type="InterPro" id="IPR011051">
    <property type="entry name" value="RmlC_Cupin_sf"/>
</dbReference>